<evidence type="ECO:0000313" key="2">
    <source>
        <dbReference type="Proteomes" id="UP000041625"/>
    </source>
</evidence>
<reference evidence="1 2" key="1">
    <citation type="submission" date="2014-06" db="EMBL/GenBank/DDBJ databases">
        <authorList>
            <person name="Le Roux F."/>
        </authorList>
    </citation>
    <scope>NUCLEOTIDE SEQUENCE [LARGE SCALE GENOMIC DNA]</scope>
    <source>
        <strain evidence="1 2">J2-31</strain>
    </source>
</reference>
<gene>
    <name evidence="1" type="ORF">VCR31J2_1350066</name>
</gene>
<dbReference type="Proteomes" id="UP000041625">
    <property type="component" value="Unassembled WGS sequence"/>
</dbReference>
<dbReference type="EMBL" id="CCKJ01000041">
    <property type="protein sequence ID" value="CDT83161.1"/>
    <property type="molecule type" value="Genomic_DNA"/>
</dbReference>
<comment type="caution">
    <text evidence="1">The sequence shown here is derived from an EMBL/GenBank/DDBJ whole genome shotgun (WGS) entry which is preliminary data.</text>
</comment>
<name>A0AA86XUA3_9VIBR</name>
<proteinExistence type="predicted"/>
<sequence>MRTTQDFLISSYSTIKNSNEVIEVFNKLGRPVIYYDWYINVPTKSAHYSNVWTYY</sequence>
<dbReference type="AlphaFoldDB" id="A0AA86XUA3"/>
<evidence type="ECO:0000313" key="1">
    <source>
        <dbReference type="EMBL" id="CDT83161.1"/>
    </source>
</evidence>
<protein>
    <submittedName>
        <fullName evidence="1">Uncharacterized protein</fullName>
    </submittedName>
</protein>
<keyword evidence="2" id="KW-1185">Reference proteome</keyword>
<accession>A0AA86XUA3</accession>
<organism evidence="1 2">
    <name type="scientific">Vibrio coralliirubri</name>
    <dbReference type="NCBI Taxonomy" id="1516159"/>
    <lineage>
        <taxon>Bacteria</taxon>
        <taxon>Pseudomonadati</taxon>
        <taxon>Pseudomonadota</taxon>
        <taxon>Gammaproteobacteria</taxon>
        <taxon>Vibrionales</taxon>
        <taxon>Vibrionaceae</taxon>
        <taxon>Vibrio</taxon>
    </lineage>
</organism>